<dbReference type="GO" id="GO:0006508">
    <property type="term" value="P:proteolysis"/>
    <property type="evidence" value="ECO:0007669"/>
    <property type="project" value="UniProtKB-KW"/>
</dbReference>
<dbReference type="Pfam" id="PF00665">
    <property type="entry name" value="rve"/>
    <property type="match status" value="1"/>
</dbReference>
<dbReference type="Pfam" id="PF14223">
    <property type="entry name" value="Retrotran_gag_2"/>
    <property type="match status" value="1"/>
</dbReference>
<feature type="region of interest" description="Disordered" evidence="5">
    <location>
        <begin position="54"/>
        <end position="76"/>
    </location>
</feature>
<dbReference type="EMBL" id="JBBWWQ010000011">
    <property type="protein sequence ID" value="KAK8936281.1"/>
    <property type="molecule type" value="Genomic_DNA"/>
</dbReference>
<feature type="region of interest" description="Disordered" evidence="5">
    <location>
        <begin position="1354"/>
        <end position="1377"/>
    </location>
</feature>
<keyword evidence="1" id="KW-0645">Protease</keyword>
<dbReference type="InterPro" id="IPR001878">
    <property type="entry name" value="Znf_CCHC"/>
</dbReference>
<feature type="compositionally biased region" description="Basic and acidic residues" evidence="5">
    <location>
        <begin position="17"/>
        <end position="29"/>
    </location>
</feature>
<keyword evidence="2" id="KW-0479">Metal-binding</keyword>
<dbReference type="InterPro" id="IPR036397">
    <property type="entry name" value="RNaseH_sf"/>
</dbReference>
<keyword evidence="4" id="KW-0378">Hydrolase</keyword>
<protein>
    <recommendedName>
        <fullName evidence="6">Integrase catalytic domain-containing protein</fullName>
    </recommendedName>
</protein>
<dbReference type="PANTHER" id="PTHR42648">
    <property type="entry name" value="TRANSPOSASE, PUTATIVE-RELATED"/>
    <property type="match status" value="1"/>
</dbReference>
<evidence type="ECO:0000259" key="6">
    <source>
        <dbReference type="PROSITE" id="PS50994"/>
    </source>
</evidence>
<feature type="compositionally biased region" description="Low complexity" evidence="5">
    <location>
        <begin position="797"/>
        <end position="809"/>
    </location>
</feature>
<keyword evidence="3" id="KW-0064">Aspartyl protease</keyword>
<evidence type="ECO:0000256" key="5">
    <source>
        <dbReference type="SAM" id="MobiDB-lite"/>
    </source>
</evidence>
<dbReference type="InterPro" id="IPR054722">
    <property type="entry name" value="PolX-like_BBD"/>
</dbReference>
<dbReference type="InterPro" id="IPR043502">
    <property type="entry name" value="DNA/RNA_pol_sf"/>
</dbReference>
<proteinExistence type="predicted"/>
<dbReference type="PANTHER" id="PTHR42648:SF18">
    <property type="entry name" value="RETROTRANSPOSON, UNCLASSIFIED-LIKE PROTEIN"/>
    <property type="match status" value="1"/>
</dbReference>
<organism evidence="7 8">
    <name type="scientific">Platanthera zijinensis</name>
    <dbReference type="NCBI Taxonomy" id="2320716"/>
    <lineage>
        <taxon>Eukaryota</taxon>
        <taxon>Viridiplantae</taxon>
        <taxon>Streptophyta</taxon>
        <taxon>Embryophyta</taxon>
        <taxon>Tracheophyta</taxon>
        <taxon>Spermatophyta</taxon>
        <taxon>Magnoliopsida</taxon>
        <taxon>Liliopsida</taxon>
        <taxon>Asparagales</taxon>
        <taxon>Orchidaceae</taxon>
        <taxon>Orchidoideae</taxon>
        <taxon>Orchideae</taxon>
        <taxon>Orchidinae</taxon>
        <taxon>Platanthera</taxon>
    </lineage>
</organism>
<dbReference type="GO" id="GO:0015074">
    <property type="term" value="P:DNA integration"/>
    <property type="evidence" value="ECO:0007669"/>
    <property type="project" value="InterPro"/>
</dbReference>
<dbReference type="PROSITE" id="PS50994">
    <property type="entry name" value="INTEGRASE"/>
    <property type="match status" value="1"/>
</dbReference>
<evidence type="ECO:0000256" key="2">
    <source>
        <dbReference type="ARBA" id="ARBA00022723"/>
    </source>
</evidence>
<dbReference type="Gene3D" id="4.10.60.10">
    <property type="entry name" value="Zinc finger, CCHC-type"/>
    <property type="match status" value="1"/>
</dbReference>
<evidence type="ECO:0000313" key="7">
    <source>
        <dbReference type="EMBL" id="KAK8936281.1"/>
    </source>
</evidence>
<dbReference type="InterPro" id="IPR001584">
    <property type="entry name" value="Integrase_cat-core"/>
</dbReference>
<feature type="region of interest" description="Disordered" evidence="5">
    <location>
        <begin position="770"/>
        <end position="813"/>
    </location>
</feature>
<dbReference type="Pfam" id="PF07727">
    <property type="entry name" value="RVT_2"/>
    <property type="match status" value="1"/>
</dbReference>
<dbReference type="InterPro" id="IPR057670">
    <property type="entry name" value="SH3_retrovirus"/>
</dbReference>
<keyword evidence="8" id="KW-1185">Reference proteome</keyword>
<sequence length="1377" mass="157322">MLKPSLQRSRGSTAQTKSKEQKTKQKNEDSASYSQCYHLPCIINDGLWHLVSRKEVEPPKSSSSKDKEVADPEKLKTDAEEAKLEAKALLLLHQGVSRDIYPRIMGAATAKEAWTSLHNEFQGSEKVIEIKLQHQWKLFEGIAMKENESVRDFVSRLMGIVNQIRSLGDKLKDKKIAPKILRCLPSKFDPIVTTIEETKNLKTLSISELMGSLQAHEERLKRAPEPLEQAFQLRTNISGKQAGEVSISQKGKERQGDFKRTPSACNLCKKPGHVAGDCYLKCKRCRRPTHIDKDCWFKEKEEKRGVEEANYHETIEKLFMTHYEEKEQPHELWFLDSGCSNHMSPFKHIFSNMNIGSKSQVLLGDGKSLVIEGTGSVAIKTRTGETRLIDNVHYIPTLSQNLLSIGQLIKNGYDIHFEDNCCHIYNHSTKQCIASVNMTANRMFPLRMQSTVHHALISSIDSSRWHQRLAHLNYRDIQLMQQNGLVLGLPEFQIETTLCEDCIMGKCHRQPIPNAASWKTEAPLELVHADLWGPAPTPTKAGMLYYLCLIDDYSRYSWIFLLQHKSEAFARFKEFKILVEKESGRFLKKLRTDRGGEFTSKEFNSYCQQEGIHRELTCPQTPEQNGVVERRNRTIMERVRAMLLHHKVPPEFWGEAAHTAVYVLNRSPTRSLENMTPYEAWYKRKPSVSHLRIFGCTAYRHIPKEGRKKLDTKAEKGVFLGYSQHSKGYRFYNPTTQKLQISRDIIFDEKTSWDWDQNTLPQLTVEVTDPEDQSSVGVAGFETQPSNPTEHPGNIFSPEISSESDSSSPQKTRTIEDIYSRSERVLLIKEEPETFKAAAINPIWCKAMEEEMEAIEKNRTWELVHKPVNKNIIGLKWVYKVKYNEEGEVTRYKARIVAKGYTQREGIDFTETFAPVVRMESIRALIAVAAQEKLPIHQLDVKSAFLNGEIEEEVYVCQPEGFVKPGEEEKVYRLKKALYGLKQAPRAWNHKIDSFLTLNGYIRSLNEPSLYTKIFEKNHFLFLCLYVDDLICIGSTPERVQSFKETMQKEYEMSDLGEMRYFLGLQIKQSSGRIFLNQEKYIEKILEKYNMTDCNPVTTPMTTGTRLRKEDQAKPVSIEDYRSLVGSLVYLTNTRPDIENAVSILSRFMTQPSSEHLTAAKRVLRYLKGTKNFGLTYKEEEEPALIGYTDSDWGGDADDRRSTSGYIFMLGSNLISWSSRKQKIVALSSAEAEYVAACSAASEAVWLQKLLQDLCVRKEKEVPVLWCDNIAAIGITKNPVFHNRTKHIDLKFHFLKDLVASNKIEMKYCPTTKQIADILTKPLPVGAFSSIRSKLVTEDGSALRGSIEEVNAEAVTAEESRKHGADKVEGAEDEAEE</sequence>
<dbReference type="GO" id="GO:0003676">
    <property type="term" value="F:nucleic acid binding"/>
    <property type="evidence" value="ECO:0007669"/>
    <property type="project" value="InterPro"/>
</dbReference>
<comment type="caution">
    <text evidence="7">The sequence shown here is derived from an EMBL/GenBank/DDBJ whole genome shotgun (WGS) entry which is preliminary data.</text>
</comment>
<dbReference type="Proteomes" id="UP001418222">
    <property type="component" value="Unassembled WGS sequence"/>
</dbReference>
<dbReference type="SUPFAM" id="SSF53098">
    <property type="entry name" value="Ribonuclease H-like"/>
    <property type="match status" value="1"/>
</dbReference>
<dbReference type="InterPro" id="IPR039537">
    <property type="entry name" value="Retrotran_Ty1/copia-like"/>
</dbReference>
<dbReference type="SMART" id="SM00343">
    <property type="entry name" value="ZnF_C2HC"/>
    <property type="match status" value="2"/>
</dbReference>
<accession>A0AAP0BG20</accession>
<feature type="compositionally biased region" description="Polar residues" evidence="5">
    <location>
        <begin position="1"/>
        <end position="12"/>
    </location>
</feature>
<dbReference type="InterPro" id="IPR036875">
    <property type="entry name" value="Znf_CCHC_sf"/>
</dbReference>
<dbReference type="GO" id="GO:0008270">
    <property type="term" value="F:zinc ion binding"/>
    <property type="evidence" value="ECO:0007669"/>
    <property type="project" value="InterPro"/>
</dbReference>
<dbReference type="InterPro" id="IPR012337">
    <property type="entry name" value="RNaseH-like_sf"/>
</dbReference>
<name>A0AAP0BG20_9ASPA</name>
<evidence type="ECO:0000256" key="3">
    <source>
        <dbReference type="ARBA" id="ARBA00022750"/>
    </source>
</evidence>
<dbReference type="SUPFAM" id="SSF56672">
    <property type="entry name" value="DNA/RNA polymerases"/>
    <property type="match status" value="1"/>
</dbReference>
<dbReference type="GO" id="GO:0004190">
    <property type="term" value="F:aspartic-type endopeptidase activity"/>
    <property type="evidence" value="ECO:0007669"/>
    <property type="project" value="UniProtKB-KW"/>
</dbReference>
<dbReference type="InterPro" id="IPR013103">
    <property type="entry name" value="RVT_2"/>
</dbReference>
<evidence type="ECO:0000256" key="4">
    <source>
        <dbReference type="ARBA" id="ARBA00022801"/>
    </source>
</evidence>
<dbReference type="InterPro" id="IPR025724">
    <property type="entry name" value="GAG-pre-integrase_dom"/>
</dbReference>
<dbReference type="CDD" id="cd09272">
    <property type="entry name" value="RNase_HI_RT_Ty1"/>
    <property type="match status" value="1"/>
</dbReference>
<feature type="compositionally biased region" description="Basic and acidic residues" evidence="5">
    <location>
        <begin position="1358"/>
        <end position="1370"/>
    </location>
</feature>
<evidence type="ECO:0000313" key="8">
    <source>
        <dbReference type="Proteomes" id="UP001418222"/>
    </source>
</evidence>
<evidence type="ECO:0000256" key="1">
    <source>
        <dbReference type="ARBA" id="ARBA00022670"/>
    </source>
</evidence>
<dbReference type="Pfam" id="PF13976">
    <property type="entry name" value="gag_pre-integrs"/>
    <property type="match status" value="1"/>
</dbReference>
<dbReference type="Pfam" id="PF25597">
    <property type="entry name" value="SH3_retrovirus"/>
    <property type="match status" value="1"/>
</dbReference>
<dbReference type="Gene3D" id="3.30.420.10">
    <property type="entry name" value="Ribonuclease H-like superfamily/Ribonuclease H"/>
    <property type="match status" value="1"/>
</dbReference>
<feature type="region of interest" description="Disordered" evidence="5">
    <location>
        <begin position="1"/>
        <end position="32"/>
    </location>
</feature>
<dbReference type="SUPFAM" id="SSF57756">
    <property type="entry name" value="Retrovirus zinc finger-like domains"/>
    <property type="match status" value="1"/>
</dbReference>
<gene>
    <name evidence="7" type="ORF">KSP39_PZI013961</name>
</gene>
<dbReference type="Pfam" id="PF22936">
    <property type="entry name" value="Pol_BBD"/>
    <property type="match status" value="1"/>
</dbReference>
<feature type="domain" description="Integrase catalytic" evidence="6">
    <location>
        <begin position="519"/>
        <end position="685"/>
    </location>
</feature>
<reference evidence="7 8" key="1">
    <citation type="journal article" date="2022" name="Nat. Plants">
        <title>Genomes of leafy and leafless Platanthera orchids illuminate the evolution of mycoheterotrophy.</title>
        <authorList>
            <person name="Li M.H."/>
            <person name="Liu K.W."/>
            <person name="Li Z."/>
            <person name="Lu H.C."/>
            <person name="Ye Q.L."/>
            <person name="Zhang D."/>
            <person name="Wang J.Y."/>
            <person name="Li Y.F."/>
            <person name="Zhong Z.M."/>
            <person name="Liu X."/>
            <person name="Yu X."/>
            <person name="Liu D.K."/>
            <person name="Tu X.D."/>
            <person name="Liu B."/>
            <person name="Hao Y."/>
            <person name="Liao X.Y."/>
            <person name="Jiang Y.T."/>
            <person name="Sun W.H."/>
            <person name="Chen J."/>
            <person name="Chen Y.Q."/>
            <person name="Ai Y."/>
            <person name="Zhai J.W."/>
            <person name="Wu S.S."/>
            <person name="Zhou Z."/>
            <person name="Hsiao Y.Y."/>
            <person name="Wu W.L."/>
            <person name="Chen Y.Y."/>
            <person name="Lin Y.F."/>
            <person name="Hsu J.L."/>
            <person name="Li C.Y."/>
            <person name="Wang Z.W."/>
            <person name="Zhao X."/>
            <person name="Zhong W.Y."/>
            <person name="Ma X.K."/>
            <person name="Ma L."/>
            <person name="Huang J."/>
            <person name="Chen G.Z."/>
            <person name="Huang M.Z."/>
            <person name="Huang L."/>
            <person name="Peng D.H."/>
            <person name="Luo Y.B."/>
            <person name="Zou S.Q."/>
            <person name="Chen S.P."/>
            <person name="Lan S."/>
            <person name="Tsai W.C."/>
            <person name="Van de Peer Y."/>
            <person name="Liu Z.J."/>
        </authorList>
    </citation>
    <scope>NUCLEOTIDE SEQUENCE [LARGE SCALE GENOMIC DNA]</scope>
    <source>
        <strain evidence="7">Lor287</strain>
    </source>
</reference>